<feature type="transmembrane region" description="Helical" evidence="8">
    <location>
        <begin position="82"/>
        <end position="101"/>
    </location>
</feature>
<keyword evidence="1" id="KW-1003">Cell membrane</keyword>
<evidence type="ECO:0000313" key="12">
    <source>
        <dbReference type="EMBL" id="RHA85243.1"/>
    </source>
</evidence>
<feature type="transmembrane region" description="Helical" evidence="8">
    <location>
        <begin position="143"/>
        <end position="161"/>
    </location>
</feature>
<dbReference type="RefSeq" id="WP_007884220.1">
    <property type="nucleotide sequence ID" value="NZ_CABJFX010000030.1"/>
</dbReference>
<evidence type="ECO:0000313" key="10">
    <source>
        <dbReference type="EMBL" id="RGQ50007.1"/>
    </source>
</evidence>
<keyword evidence="4 8" id="KW-0812">Transmembrane</keyword>
<dbReference type="GO" id="GO:0008233">
    <property type="term" value="F:peptidase activity"/>
    <property type="evidence" value="ECO:0007669"/>
    <property type="project" value="UniProtKB-KW"/>
</dbReference>
<feature type="transmembrane region" description="Helical" evidence="8">
    <location>
        <begin position="167"/>
        <end position="184"/>
    </location>
</feature>
<feature type="transmembrane region" description="Helical" evidence="8">
    <location>
        <begin position="107"/>
        <end position="125"/>
    </location>
</feature>
<name>A0A174BPP0_9FIRM</name>
<dbReference type="GO" id="GO:0006508">
    <property type="term" value="P:proteolysis"/>
    <property type="evidence" value="ECO:0007669"/>
    <property type="project" value="UniProtKB-KW"/>
</dbReference>
<dbReference type="GO" id="GO:0009372">
    <property type="term" value="P:quorum sensing"/>
    <property type="evidence" value="ECO:0007669"/>
    <property type="project" value="UniProtKB-KW"/>
</dbReference>
<evidence type="ECO:0000313" key="16">
    <source>
        <dbReference type="Proteomes" id="UP000266391"/>
    </source>
</evidence>
<organism evidence="9 15">
    <name type="scientific">Roseburia inulinivorans</name>
    <dbReference type="NCBI Taxonomy" id="360807"/>
    <lineage>
        <taxon>Bacteria</taxon>
        <taxon>Bacillati</taxon>
        <taxon>Bacillota</taxon>
        <taxon>Clostridia</taxon>
        <taxon>Lachnospirales</taxon>
        <taxon>Lachnospiraceae</taxon>
        <taxon>Roseburia</taxon>
    </lineage>
</organism>
<keyword evidence="6 8" id="KW-1133">Transmembrane helix</keyword>
<feature type="transmembrane region" description="Helical" evidence="8">
    <location>
        <begin position="38"/>
        <end position="62"/>
    </location>
</feature>
<dbReference type="EMBL" id="CYYR01000012">
    <property type="protein sequence ID" value="CUO02577.1"/>
    <property type="molecule type" value="Genomic_DNA"/>
</dbReference>
<dbReference type="Proteomes" id="UP000283738">
    <property type="component" value="Unassembled WGS sequence"/>
</dbReference>
<reference evidence="9 15" key="1">
    <citation type="submission" date="2015-09" db="EMBL/GenBank/DDBJ databases">
        <authorList>
            <consortium name="Pathogen Informatics"/>
        </authorList>
    </citation>
    <scope>NUCLEOTIDE SEQUENCE [LARGE SCALE GENOMIC DNA]</scope>
    <source>
        <strain evidence="9 15">2789STDY5608835</strain>
    </source>
</reference>
<evidence type="ECO:0000256" key="7">
    <source>
        <dbReference type="ARBA" id="ARBA00023136"/>
    </source>
</evidence>
<keyword evidence="5" id="KW-0378">Hydrolase</keyword>
<evidence type="ECO:0000313" key="18">
    <source>
        <dbReference type="Proteomes" id="UP000283738"/>
    </source>
</evidence>
<proteinExistence type="predicted"/>
<gene>
    <name evidence="14" type="ORF">DW707_18425</name>
    <name evidence="13" type="ORF">DW813_08250</name>
    <name evidence="12" type="ORF">DW914_14255</name>
    <name evidence="11" type="ORF">DWY29_16280</name>
    <name evidence="10" type="ORF">DWY96_07450</name>
    <name evidence="9" type="ORF">ERS852392_01968</name>
</gene>
<dbReference type="EMBL" id="QSFX01000030">
    <property type="protein sequence ID" value="RHA85243.1"/>
    <property type="molecule type" value="Genomic_DNA"/>
</dbReference>
<keyword evidence="7 8" id="KW-0472">Membrane</keyword>
<dbReference type="EMBL" id="QSKW01000070">
    <property type="protein sequence ID" value="RHE89292.1"/>
    <property type="molecule type" value="Genomic_DNA"/>
</dbReference>
<evidence type="ECO:0000313" key="17">
    <source>
        <dbReference type="Proteomes" id="UP000283492"/>
    </source>
</evidence>
<keyword evidence="3" id="KW-0645">Protease</keyword>
<evidence type="ECO:0000256" key="6">
    <source>
        <dbReference type="ARBA" id="ARBA00022989"/>
    </source>
</evidence>
<dbReference type="GeneID" id="75164278"/>
<dbReference type="Proteomes" id="UP000285820">
    <property type="component" value="Unassembled WGS sequence"/>
</dbReference>
<dbReference type="Proteomes" id="UP000283492">
    <property type="component" value="Unassembled WGS sequence"/>
</dbReference>
<evidence type="ECO:0000256" key="8">
    <source>
        <dbReference type="SAM" id="Phobius"/>
    </source>
</evidence>
<protein>
    <submittedName>
        <fullName evidence="9">Membrane protein putatively involved in post-translational modification of the autoinducing quorum-sensing peptide</fullName>
    </submittedName>
</protein>
<evidence type="ECO:0000313" key="20">
    <source>
        <dbReference type="Proteomes" id="UP000286271"/>
    </source>
</evidence>
<dbReference type="EMBL" id="QRUN01000045">
    <property type="protein sequence ID" value="RGR64186.1"/>
    <property type="molecule type" value="Genomic_DNA"/>
</dbReference>
<evidence type="ECO:0000313" key="14">
    <source>
        <dbReference type="EMBL" id="RHE89292.1"/>
    </source>
</evidence>
<evidence type="ECO:0000313" key="19">
    <source>
        <dbReference type="Proteomes" id="UP000285820"/>
    </source>
</evidence>
<evidence type="ECO:0000313" key="9">
    <source>
        <dbReference type="EMBL" id="CUO02577.1"/>
    </source>
</evidence>
<dbReference type="AlphaFoldDB" id="A0A174BPP0"/>
<reference evidence="16 17" key="2">
    <citation type="submission" date="2018-08" db="EMBL/GenBank/DDBJ databases">
        <title>A genome reference for cultivated species of the human gut microbiota.</title>
        <authorList>
            <person name="Zou Y."/>
            <person name="Xue W."/>
            <person name="Luo G."/>
        </authorList>
    </citation>
    <scope>NUCLEOTIDE SEQUENCE [LARGE SCALE GENOMIC DNA]</scope>
    <source>
        <strain evidence="11 19">AF24-4</strain>
        <strain evidence="10 18">AF28-15</strain>
        <strain evidence="14 20">AM27-11</strain>
        <strain evidence="13 16">AM32-8LB</strain>
        <strain evidence="12 17">AM42-1AC</strain>
    </source>
</reference>
<dbReference type="EMBL" id="QSIQ01000010">
    <property type="protein sequence ID" value="RHD03723.1"/>
    <property type="molecule type" value="Genomic_DNA"/>
</dbReference>
<keyword evidence="2" id="KW-0673">Quorum sensing</keyword>
<evidence type="ECO:0000313" key="13">
    <source>
        <dbReference type="EMBL" id="RHD03723.1"/>
    </source>
</evidence>
<dbReference type="Proteomes" id="UP000266391">
    <property type="component" value="Unassembled WGS sequence"/>
</dbReference>
<sequence>MTEYIANMLTKNMYMDGLIKESEESIYSYSIQLIVEKIIGFSAIYMIALFQGYFFETVLFTISLSNLRKCTGGYHANSFRGCFIGTVSIYLIYIKLIYPYLLNNMKINMIIFLVSAMAIFVLGAVNHPGMDWNKEEFEENKKLARITVFVELLVVIALTYLGMVEKYILFMSFGMILCAILLTLGKITGQEVKCDE</sequence>
<evidence type="ECO:0000256" key="2">
    <source>
        <dbReference type="ARBA" id="ARBA00022654"/>
    </source>
</evidence>
<evidence type="ECO:0000313" key="11">
    <source>
        <dbReference type="EMBL" id="RGR64186.1"/>
    </source>
</evidence>
<evidence type="ECO:0000313" key="15">
    <source>
        <dbReference type="Proteomes" id="UP000095395"/>
    </source>
</evidence>
<dbReference type="SMART" id="SM00793">
    <property type="entry name" value="AgrB"/>
    <property type="match status" value="1"/>
</dbReference>
<accession>A0A174BPP0</accession>
<evidence type="ECO:0000256" key="1">
    <source>
        <dbReference type="ARBA" id="ARBA00022475"/>
    </source>
</evidence>
<evidence type="ECO:0000256" key="3">
    <source>
        <dbReference type="ARBA" id="ARBA00022670"/>
    </source>
</evidence>
<dbReference type="EMBL" id="QRTF01000013">
    <property type="protein sequence ID" value="RGQ50007.1"/>
    <property type="molecule type" value="Genomic_DNA"/>
</dbReference>
<evidence type="ECO:0000256" key="4">
    <source>
        <dbReference type="ARBA" id="ARBA00022692"/>
    </source>
</evidence>
<dbReference type="Pfam" id="PF04647">
    <property type="entry name" value="AgrB"/>
    <property type="match status" value="1"/>
</dbReference>
<dbReference type="Proteomes" id="UP000095395">
    <property type="component" value="Unassembled WGS sequence"/>
</dbReference>
<dbReference type="Proteomes" id="UP000286271">
    <property type="component" value="Unassembled WGS sequence"/>
</dbReference>
<evidence type="ECO:0000256" key="5">
    <source>
        <dbReference type="ARBA" id="ARBA00022801"/>
    </source>
</evidence>
<dbReference type="GO" id="GO:0016020">
    <property type="term" value="C:membrane"/>
    <property type="evidence" value="ECO:0007669"/>
    <property type="project" value="InterPro"/>
</dbReference>
<dbReference type="InterPro" id="IPR006741">
    <property type="entry name" value="AgrB"/>
</dbReference>